<name>A0A0R3QXQ4_9BILA</name>
<reference evidence="2 3" key="2">
    <citation type="submission" date="2018-11" db="EMBL/GenBank/DDBJ databases">
        <authorList>
            <consortium name="Pathogen Informatics"/>
        </authorList>
    </citation>
    <scope>NUCLEOTIDE SEQUENCE [LARGE SCALE GENOMIC DNA]</scope>
</reference>
<dbReference type="InterPro" id="IPR000477">
    <property type="entry name" value="RT_dom"/>
</dbReference>
<dbReference type="InterPro" id="IPR008042">
    <property type="entry name" value="Retrotrans_Pao"/>
</dbReference>
<protein>
    <submittedName>
        <fullName evidence="4">Integrase catalytic domain-containing protein</fullName>
    </submittedName>
</protein>
<gene>
    <name evidence="2" type="ORF">BTMF_LOCUS10538</name>
</gene>
<reference evidence="4" key="1">
    <citation type="submission" date="2017-02" db="UniProtKB">
        <authorList>
            <consortium name="WormBaseParasite"/>
        </authorList>
    </citation>
    <scope>IDENTIFICATION</scope>
</reference>
<proteinExistence type="predicted"/>
<dbReference type="STRING" id="42155.A0A0R3QXQ4"/>
<evidence type="ECO:0000313" key="4">
    <source>
        <dbReference type="WBParaSite" id="BTMF_0001252601-mRNA-1"/>
    </source>
</evidence>
<dbReference type="PROSITE" id="PS50994">
    <property type="entry name" value="INTEGRASE"/>
    <property type="match status" value="1"/>
</dbReference>
<dbReference type="GO" id="GO:0042575">
    <property type="term" value="C:DNA polymerase complex"/>
    <property type="evidence" value="ECO:0007669"/>
    <property type="project" value="UniProtKB-ARBA"/>
</dbReference>
<dbReference type="Pfam" id="PF00078">
    <property type="entry name" value="RVT_1"/>
    <property type="match status" value="1"/>
</dbReference>
<dbReference type="InterPro" id="IPR040676">
    <property type="entry name" value="DUF5641"/>
</dbReference>
<dbReference type="Proteomes" id="UP000280834">
    <property type="component" value="Unassembled WGS sequence"/>
</dbReference>
<dbReference type="InterPro" id="IPR043128">
    <property type="entry name" value="Rev_trsase/Diguanyl_cyclase"/>
</dbReference>
<dbReference type="WBParaSite" id="BTMF_0001252601-mRNA-1">
    <property type="protein sequence ID" value="BTMF_0001252601-mRNA-1"/>
    <property type="gene ID" value="BTMF_0001252601"/>
</dbReference>
<dbReference type="SUPFAM" id="SSF53098">
    <property type="entry name" value="Ribonuclease H-like"/>
    <property type="match status" value="1"/>
</dbReference>
<dbReference type="InterPro" id="IPR043502">
    <property type="entry name" value="DNA/RNA_pol_sf"/>
</dbReference>
<dbReference type="Pfam" id="PF05380">
    <property type="entry name" value="Peptidase_A17"/>
    <property type="match status" value="1"/>
</dbReference>
<keyword evidence="3" id="KW-1185">Reference proteome</keyword>
<dbReference type="InterPro" id="IPR001584">
    <property type="entry name" value="Integrase_cat-core"/>
</dbReference>
<dbReference type="GO" id="GO:0003676">
    <property type="term" value="F:nucleic acid binding"/>
    <property type="evidence" value="ECO:0007669"/>
    <property type="project" value="InterPro"/>
</dbReference>
<feature type="domain" description="Integrase catalytic" evidence="1">
    <location>
        <begin position="1013"/>
        <end position="1201"/>
    </location>
</feature>
<dbReference type="EMBL" id="UZAG01017657">
    <property type="protein sequence ID" value="VDO35874.1"/>
    <property type="molecule type" value="Genomic_DNA"/>
</dbReference>
<dbReference type="Pfam" id="PF18701">
    <property type="entry name" value="DUF5641"/>
    <property type="match status" value="1"/>
</dbReference>
<evidence type="ECO:0000313" key="3">
    <source>
        <dbReference type="Proteomes" id="UP000280834"/>
    </source>
</evidence>
<dbReference type="PANTHER" id="PTHR47331">
    <property type="entry name" value="PHD-TYPE DOMAIN-CONTAINING PROTEIN"/>
    <property type="match status" value="1"/>
</dbReference>
<sequence>MSGQTISKIAWDLPQVNTKLFYLKFPEHCDKQFSKLPKKHKIHLLVGNDQMWTFINNTIHLNHPTNLIDTNFGWMLAGTEYADYNDEVFIPVFFNSPQQVENLWKLEVLGIEPHNSSTVQDEINALEQFFKMITIVDNRYQIKWLYKYNPPRLADNFNVAYKRLENMLSKFKKQSEFYDRYKQYFLNLLHLNMIEEVSLAKGENIVHYLPHKGILDLSRSTPLRVVFDASSHAKGELSINECMFKGTNFLTNILLLFFDFQKSDTAIIADIKKAFHQIGLHSDHRDACRFLWIKDPHKPLNKDNLIVYRFTCVPFGIITSPFILAATLLYHFQNTDKNFYEKYGKSFYVDNLITSVNNTEEATTLHARANSIFEKVSMELAQWGTNNKQVRDIFHPDYMLKEDITKVLGLLWDMEKDIMYLKPKIPKYEITTKRTFLRFISSIYDPLGWFAPAMVHSRAFLKHLWELELKWDEKMPEKLTEVAQALALELQQTYNYVFPRRLFSTQFNPDNAELHVFVDASQIAYSFAVYLRLLNPANGEIAIKLRFGKSRIAPMKALTIPRLELMAALIGSRAVVTVRKAFQMENNLTYLWSDSKCILTWLLERKILTPFVANRVKEINEIDNLNCRYVPSLDNPADIGSRGATADELQNSLWWSGPNWLYKTPSEWPVTDLHLLPDEPLTQTLIDETNDITLRSKLFACTAVKEILPKTENYFWDKNFTAKQIRYHRSKVRKLPHFTINPLSQDFELKITDNQNYQTEKSELQNSEINLSQNKFDSNEQKSNHGNVKNYDYSTFSKFENGYPMNFDINKYNNLEKLLSAFSMYILLLRTMYNRENRKNFSLPITNKTWAKMPLEFVHTVLAFIWADQRKYFSAVIKVLTATNAPNYALYERRHIIIDEIGILRIKNYLPYQPFGADVLSPILLHHESHLTRLIVLNVHTTNCHAGTKFTLAAFKRSYFVTKGQRIVTNILKKHCYKCKKLESKPYFQPTHASMPDFRLLPFTHPFTYTGVDIFGPFKVFNGYLPKKKSQLATPTTPEYKSWGIIFTCLSTRAIHIISVDSLESPDLWIAFESFFADRGTPKMILSDNALQFKLLACYLPIFWKSFIEQKEISNGLNSKGIQWNFTPAKAPWYGGVYERMIAMIKEAFYRVLSHHPILKRLFQSTLKNIQSMLNERPLCPAVDELEQVVLTPAHFLHANLGSYTFNPNSLSADRTVTAKLLTRFFRQDEQYVQQLWHMWKNLYLTHLRDKIPKPLPNDYRTAPTWPKVGDLVHVLDYTSKPGIYKLAKVTELIPSHDGQIRHANIEFA</sequence>
<dbReference type="InterPro" id="IPR012337">
    <property type="entry name" value="RNaseH-like_sf"/>
</dbReference>
<organism evidence="4">
    <name type="scientific">Brugia timori</name>
    <dbReference type="NCBI Taxonomy" id="42155"/>
    <lineage>
        <taxon>Eukaryota</taxon>
        <taxon>Metazoa</taxon>
        <taxon>Ecdysozoa</taxon>
        <taxon>Nematoda</taxon>
        <taxon>Chromadorea</taxon>
        <taxon>Rhabditida</taxon>
        <taxon>Spirurina</taxon>
        <taxon>Spiruromorpha</taxon>
        <taxon>Filarioidea</taxon>
        <taxon>Onchocercidae</taxon>
        <taxon>Brugia</taxon>
    </lineage>
</organism>
<dbReference type="GO" id="GO:0015074">
    <property type="term" value="P:DNA integration"/>
    <property type="evidence" value="ECO:0007669"/>
    <property type="project" value="InterPro"/>
</dbReference>
<dbReference type="Gene3D" id="3.30.420.10">
    <property type="entry name" value="Ribonuclease H-like superfamily/Ribonuclease H"/>
    <property type="match status" value="1"/>
</dbReference>
<dbReference type="Gene3D" id="3.10.10.10">
    <property type="entry name" value="HIV Type 1 Reverse Transcriptase, subunit A, domain 1"/>
    <property type="match status" value="1"/>
</dbReference>
<dbReference type="Gene3D" id="3.30.70.270">
    <property type="match status" value="1"/>
</dbReference>
<accession>A0A0R3QXQ4</accession>
<dbReference type="PANTHER" id="PTHR47331:SF1">
    <property type="entry name" value="GAG-LIKE PROTEIN"/>
    <property type="match status" value="1"/>
</dbReference>
<evidence type="ECO:0000259" key="1">
    <source>
        <dbReference type="PROSITE" id="PS50994"/>
    </source>
</evidence>
<dbReference type="SUPFAM" id="SSF56672">
    <property type="entry name" value="DNA/RNA polymerases"/>
    <property type="match status" value="1"/>
</dbReference>
<evidence type="ECO:0000313" key="2">
    <source>
        <dbReference type="EMBL" id="VDO35874.1"/>
    </source>
</evidence>
<dbReference type="InterPro" id="IPR036397">
    <property type="entry name" value="RNaseH_sf"/>
</dbReference>